<dbReference type="PANTHER" id="PTHR33446:SF2">
    <property type="entry name" value="PROTEIN TONB"/>
    <property type="match status" value="1"/>
</dbReference>
<evidence type="ECO:0000313" key="13">
    <source>
        <dbReference type="Proteomes" id="UP000245533"/>
    </source>
</evidence>
<dbReference type="NCBIfam" id="TIGR01352">
    <property type="entry name" value="tonB_Cterm"/>
    <property type="match status" value="1"/>
</dbReference>
<name>A0A316TN79_9BACT</name>
<gene>
    <name evidence="12" type="ORF">DDZ15_11495</name>
</gene>
<keyword evidence="7" id="KW-0653">Protein transport</keyword>
<dbReference type="GO" id="GO:0031992">
    <property type="term" value="F:energy transducer activity"/>
    <property type="evidence" value="ECO:0007669"/>
    <property type="project" value="InterPro"/>
</dbReference>
<dbReference type="InterPro" id="IPR037682">
    <property type="entry name" value="TonB_C"/>
</dbReference>
<dbReference type="GO" id="GO:0098797">
    <property type="term" value="C:plasma membrane protein complex"/>
    <property type="evidence" value="ECO:0007669"/>
    <property type="project" value="TreeGrafter"/>
</dbReference>
<organism evidence="12 13">
    <name type="scientific">Rhodohalobacter mucosus</name>
    <dbReference type="NCBI Taxonomy" id="2079485"/>
    <lineage>
        <taxon>Bacteria</taxon>
        <taxon>Pseudomonadati</taxon>
        <taxon>Balneolota</taxon>
        <taxon>Balneolia</taxon>
        <taxon>Balneolales</taxon>
        <taxon>Balneolaceae</taxon>
        <taxon>Rhodohalobacter</taxon>
    </lineage>
</organism>
<evidence type="ECO:0000256" key="3">
    <source>
        <dbReference type="ARBA" id="ARBA00022448"/>
    </source>
</evidence>
<dbReference type="AlphaFoldDB" id="A0A316TN79"/>
<evidence type="ECO:0000256" key="1">
    <source>
        <dbReference type="ARBA" id="ARBA00004383"/>
    </source>
</evidence>
<dbReference type="GO" id="GO:0055085">
    <property type="term" value="P:transmembrane transport"/>
    <property type="evidence" value="ECO:0007669"/>
    <property type="project" value="InterPro"/>
</dbReference>
<keyword evidence="5" id="KW-0997">Cell inner membrane</keyword>
<proteinExistence type="inferred from homology"/>
<dbReference type="PRINTS" id="PR01374">
    <property type="entry name" value="TONBPROTEIN"/>
</dbReference>
<comment type="similarity">
    <text evidence="2">Belongs to the TonB family.</text>
</comment>
<dbReference type="Proteomes" id="UP000245533">
    <property type="component" value="Unassembled WGS sequence"/>
</dbReference>
<evidence type="ECO:0000256" key="2">
    <source>
        <dbReference type="ARBA" id="ARBA00006555"/>
    </source>
</evidence>
<dbReference type="EMBL" id="QGGB01000008">
    <property type="protein sequence ID" value="PWN06057.1"/>
    <property type="molecule type" value="Genomic_DNA"/>
</dbReference>
<dbReference type="OrthoDB" id="9812355at2"/>
<feature type="domain" description="TonB C-terminal" evidence="11">
    <location>
        <begin position="131"/>
        <end position="221"/>
    </location>
</feature>
<evidence type="ECO:0000256" key="6">
    <source>
        <dbReference type="ARBA" id="ARBA00022692"/>
    </source>
</evidence>
<dbReference type="GO" id="GO:0030288">
    <property type="term" value="C:outer membrane-bounded periplasmic space"/>
    <property type="evidence" value="ECO:0007669"/>
    <property type="project" value="InterPro"/>
</dbReference>
<evidence type="ECO:0000256" key="5">
    <source>
        <dbReference type="ARBA" id="ARBA00022519"/>
    </source>
</evidence>
<evidence type="ECO:0000256" key="4">
    <source>
        <dbReference type="ARBA" id="ARBA00022475"/>
    </source>
</evidence>
<dbReference type="InterPro" id="IPR003538">
    <property type="entry name" value="TonB"/>
</dbReference>
<comment type="subcellular location">
    <subcellularLocation>
        <location evidence="1">Cell inner membrane</location>
        <topology evidence="1">Single-pass membrane protein</topology>
        <orientation evidence="1">Periplasmic side</orientation>
    </subcellularLocation>
</comment>
<dbReference type="PROSITE" id="PS52015">
    <property type="entry name" value="TONB_CTD"/>
    <property type="match status" value="1"/>
</dbReference>
<evidence type="ECO:0000256" key="8">
    <source>
        <dbReference type="ARBA" id="ARBA00022989"/>
    </source>
</evidence>
<keyword evidence="8 10" id="KW-1133">Transmembrane helix</keyword>
<evidence type="ECO:0000256" key="9">
    <source>
        <dbReference type="ARBA" id="ARBA00023136"/>
    </source>
</evidence>
<dbReference type="Pfam" id="PF03544">
    <property type="entry name" value="TonB_C"/>
    <property type="match status" value="1"/>
</dbReference>
<reference evidence="12 13" key="1">
    <citation type="submission" date="2018-05" db="EMBL/GenBank/DDBJ databases">
        <title>Rhodohalobacter halophilus gen. nov., sp. nov., a moderately halophilic member of the family Balneolaceae.</title>
        <authorList>
            <person name="Liu Z.-W."/>
        </authorList>
    </citation>
    <scope>NUCLEOTIDE SEQUENCE [LARGE SCALE GENOMIC DNA]</scope>
    <source>
        <strain evidence="12 13">8A47</strain>
    </source>
</reference>
<evidence type="ECO:0000313" key="12">
    <source>
        <dbReference type="EMBL" id="PWN06057.1"/>
    </source>
</evidence>
<evidence type="ECO:0000256" key="10">
    <source>
        <dbReference type="SAM" id="Phobius"/>
    </source>
</evidence>
<evidence type="ECO:0000259" key="11">
    <source>
        <dbReference type="PROSITE" id="PS52015"/>
    </source>
</evidence>
<dbReference type="SUPFAM" id="SSF74653">
    <property type="entry name" value="TolA/TonB C-terminal domain"/>
    <property type="match status" value="1"/>
</dbReference>
<dbReference type="GO" id="GO:0015031">
    <property type="term" value="P:protein transport"/>
    <property type="evidence" value="ECO:0007669"/>
    <property type="project" value="UniProtKB-KW"/>
</dbReference>
<protein>
    <submittedName>
        <fullName evidence="12">Energy transducer TonB</fullName>
    </submittedName>
</protein>
<accession>A0A316TN79</accession>
<dbReference type="PANTHER" id="PTHR33446">
    <property type="entry name" value="PROTEIN TONB-RELATED"/>
    <property type="match status" value="1"/>
</dbReference>
<evidence type="ECO:0000256" key="7">
    <source>
        <dbReference type="ARBA" id="ARBA00022927"/>
    </source>
</evidence>
<dbReference type="InterPro" id="IPR006260">
    <property type="entry name" value="TonB/TolA_C"/>
</dbReference>
<comment type="caution">
    <text evidence="12">The sequence shown here is derived from an EMBL/GenBank/DDBJ whole genome shotgun (WGS) entry which is preliminary data.</text>
</comment>
<dbReference type="GO" id="GO:0015891">
    <property type="term" value="P:siderophore transport"/>
    <property type="evidence" value="ECO:0007669"/>
    <property type="project" value="InterPro"/>
</dbReference>
<keyword evidence="4" id="KW-1003">Cell membrane</keyword>
<feature type="transmembrane region" description="Helical" evidence="10">
    <location>
        <begin position="12"/>
        <end position="32"/>
    </location>
</feature>
<keyword evidence="13" id="KW-1185">Reference proteome</keyword>
<dbReference type="Gene3D" id="3.30.1150.10">
    <property type="match status" value="1"/>
</dbReference>
<sequence>MGRRTENVNLNTYYTIFLEIGLIVTLLIFIIIMRIDLRPTVQEEIVLDVQEEVIMEEIVQTRQEIKVPPPPRPPVPVAVPDHEIIEEVDIMIDAELDFNAPLNLPPPPSPKPEDEKADDDEQIFVIVEQMPELIGGLESIQSKIRYPEIAKRADISGRVIVQFVVNEKGEVVNPQVIRGIGGGCDEEALRVVKEAKFRPGNQRGRPVKVQYTVPVIFVLRD</sequence>
<keyword evidence="9 10" id="KW-0472">Membrane</keyword>
<keyword evidence="6 10" id="KW-0812">Transmembrane</keyword>
<dbReference type="InterPro" id="IPR051045">
    <property type="entry name" value="TonB-dependent_transducer"/>
</dbReference>
<keyword evidence="3" id="KW-0813">Transport</keyword>